<sequence>MTDRYTEFLAGERHDDVALYLTEAAVSNVERLADRDDAVATDDGVVLVVDGEKGRSVFKKTTGMDAMEFAQEAMGADGHVARDLAGGDCPEAGDGESHAVEFVFAFTEAQNEEVGGLYAEGAVVHAYAHCECGASYSERWLCEE</sequence>
<dbReference type="GeneID" id="55823347"/>
<name>A0A830F136_9EURY</name>
<dbReference type="Pfam" id="PF19123">
    <property type="entry name" value="DUF5807"/>
    <property type="match status" value="1"/>
</dbReference>
<proteinExistence type="predicted"/>
<accession>A0A830F136</accession>
<comment type="caution">
    <text evidence="1">The sequence shown here is derived from an EMBL/GenBank/DDBJ whole genome shotgun (WGS) entry which is preliminary data.</text>
</comment>
<reference evidence="1 2" key="1">
    <citation type="journal article" date="2019" name="Int. J. Syst. Evol. Microbiol.">
        <title>The Global Catalogue of Microorganisms (GCM) 10K type strain sequencing project: providing services to taxonomists for standard genome sequencing and annotation.</title>
        <authorList>
            <consortium name="The Broad Institute Genomics Platform"/>
            <consortium name="The Broad Institute Genome Sequencing Center for Infectious Disease"/>
            <person name="Wu L."/>
            <person name="Ma J."/>
        </authorList>
    </citation>
    <scope>NUCLEOTIDE SEQUENCE [LARGE SCALE GENOMIC DNA]</scope>
    <source>
        <strain evidence="1 2">JCM 19585</strain>
    </source>
</reference>
<organism evidence="1 2">
    <name type="scientific">Halarchaeum grantii</name>
    <dbReference type="NCBI Taxonomy" id="1193105"/>
    <lineage>
        <taxon>Archaea</taxon>
        <taxon>Methanobacteriati</taxon>
        <taxon>Methanobacteriota</taxon>
        <taxon>Stenosarchaea group</taxon>
        <taxon>Halobacteria</taxon>
        <taxon>Halobacteriales</taxon>
        <taxon>Halobacteriaceae</taxon>
    </lineage>
</organism>
<dbReference type="AlphaFoldDB" id="A0A830F136"/>
<dbReference type="EMBL" id="BMPF01000001">
    <property type="protein sequence ID" value="GGL29031.1"/>
    <property type="molecule type" value="Genomic_DNA"/>
</dbReference>
<dbReference type="Proteomes" id="UP000628840">
    <property type="component" value="Unassembled WGS sequence"/>
</dbReference>
<evidence type="ECO:0000313" key="1">
    <source>
        <dbReference type="EMBL" id="GGL29031.1"/>
    </source>
</evidence>
<evidence type="ECO:0000313" key="2">
    <source>
        <dbReference type="Proteomes" id="UP000628840"/>
    </source>
</evidence>
<gene>
    <name evidence="1" type="ORF">GCM10009037_10970</name>
</gene>
<dbReference type="RefSeq" id="WP_123074814.1">
    <property type="nucleotide sequence ID" value="NZ_BMPF01000001.1"/>
</dbReference>
<dbReference type="OrthoDB" id="300179at2157"/>
<dbReference type="InterPro" id="IPR043830">
    <property type="entry name" value="DUF5807"/>
</dbReference>
<keyword evidence="2" id="KW-1185">Reference proteome</keyword>
<protein>
    <submittedName>
        <fullName evidence="1">Uncharacterized protein</fullName>
    </submittedName>
</protein>